<sequence length="133" mass="14887">MDIFEQICHELNIEGFNFDRDNILQCELKLSVEEPALLLSLYRNYSEMSLCLSVTTRNELPEHVSADFLTLFAESAIQPFCGGIGIGVLPGNGRALSAYKCIMLAGYMQGDIQSVLADVVEKAEFWDEQLMQT</sequence>
<dbReference type="RefSeq" id="WP_048619804.1">
    <property type="nucleotide sequence ID" value="NZ_CABMLM010000015.1"/>
</dbReference>
<evidence type="ECO:0000313" key="2">
    <source>
        <dbReference type="Proteomes" id="UP000069914"/>
    </source>
</evidence>
<dbReference type="EMBL" id="CP011975">
    <property type="protein sequence ID" value="AKP34907.1"/>
    <property type="molecule type" value="Genomic_DNA"/>
</dbReference>
<dbReference type="GeneID" id="61903717"/>
<protein>
    <submittedName>
        <fullName evidence="1">Uncharacterized protein</fullName>
    </submittedName>
</protein>
<gene>
    <name evidence="1" type="ORF">ACZ76_15945</name>
</gene>
<name>A0ABM5UGH9_YERAE</name>
<proteinExistence type="predicted"/>
<dbReference type="Proteomes" id="UP000069914">
    <property type="component" value="Chromosome"/>
</dbReference>
<reference evidence="1 2" key="1">
    <citation type="journal article" date="2015" name="Genome Announc.">
        <title>De Novo Genome Sequence of Yersinia aleksiciae Y159T.</title>
        <authorList>
            <person name="Sprague L.D."/>
            <person name="Neubauer H."/>
        </authorList>
    </citation>
    <scope>NUCLEOTIDE SEQUENCE [LARGE SCALE GENOMIC DNA]</scope>
    <source>
        <strain evidence="1 2">159</strain>
    </source>
</reference>
<keyword evidence="2" id="KW-1185">Reference proteome</keyword>
<accession>A0ABM5UGH9</accession>
<evidence type="ECO:0000313" key="1">
    <source>
        <dbReference type="EMBL" id="AKP34907.1"/>
    </source>
</evidence>
<organism evidence="1 2">
    <name type="scientific">Yersinia aleksiciae</name>
    <dbReference type="NCBI Taxonomy" id="263819"/>
    <lineage>
        <taxon>Bacteria</taxon>
        <taxon>Pseudomonadati</taxon>
        <taxon>Pseudomonadota</taxon>
        <taxon>Gammaproteobacteria</taxon>
        <taxon>Enterobacterales</taxon>
        <taxon>Yersiniaceae</taxon>
        <taxon>Yersinia</taxon>
    </lineage>
</organism>
<dbReference type="SUPFAM" id="SSF69635">
    <property type="entry name" value="Type III secretory system chaperone-like"/>
    <property type="match status" value="1"/>
</dbReference>